<keyword evidence="3" id="KW-0378">Hydrolase</keyword>
<accession>A0ABW5KED5</accession>
<dbReference type="EMBL" id="JBHULR010000003">
    <property type="protein sequence ID" value="MFD2547304.1"/>
    <property type="molecule type" value="Genomic_DNA"/>
</dbReference>
<evidence type="ECO:0000256" key="1">
    <source>
        <dbReference type="SAM" id="SignalP"/>
    </source>
</evidence>
<dbReference type="InterPro" id="IPR036691">
    <property type="entry name" value="Endo/exonu/phosph_ase_sf"/>
</dbReference>
<dbReference type="PANTHER" id="PTHR12121">
    <property type="entry name" value="CARBON CATABOLITE REPRESSOR PROTEIN 4"/>
    <property type="match status" value="1"/>
</dbReference>
<evidence type="ECO:0000313" key="4">
    <source>
        <dbReference type="Proteomes" id="UP001597545"/>
    </source>
</evidence>
<protein>
    <submittedName>
        <fullName evidence="3">Endonuclease/exonuclease/phosphatase family protein</fullName>
    </submittedName>
</protein>
<dbReference type="PANTHER" id="PTHR12121:SF36">
    <property type="entry name" value="ENDONUCLEASE_EXONUCLEASE_PHOSPHATASE DOMAIN-CONTAINING PROTEIN"/>
    <property type="match status" value="1"/>
</dbReference>
<dbReference type="CDD" id="cd09083">
    <property type="entry name" value="EEP-1"/>
    <property type="match status" value="1"/>
</dbReference>
<evidence type="ECO:0000259" key="2">
    <source>
        <dbReference type="Pfam" id="PF03372"/>
    </source>
</evidence>
<keyword evidence="1" id="KW-0732">Signal</keyword>
<organism evidence="3 4">
    <name type="scientific">Sphingobacterium suaedae</name>
    <dbReference type="NCBI Taxonomy" id="1686402"/>
    <lineage>
        <taxon>Bacteria</taxon>
        <taxon>Pseudomonadati</taxon>
        <taxon>Bacteroidota</taxon>
        <taxon>Sphingobacteriia</taxon>
        <taxon>Sphingobacteriales</taxon>
        <taxon>Sphingobacteriaceae</taxon>
        <taxon>Sphingobacterium</taxon>
    </lineage>
</organism>
<keyword evidence="3" id="KW-0540">Nuclease</keyword>
<dbReference type="InterPro" id="IPR005135">
    <property type="entry name" value="Endo/exonuclease/phosphatase"/>
</dbReference>
<gene>
    <name evidence="3" type="ORF">ACFSR5_06540</name>
</gene>
<dbReference type="InterPro" id="IPR050410">
    <property type="entry name" value="CCR4/nocturin_mRNA_transcr"/>
</dbReference>
<feature type="chain" id="PRO_5046282880" evidence="1">
    <location>
        <begin position="27"/>
        <end position="287"/>
    </location>
</feature>
<dbReference type="Proteomes" id="UP001597545">
    <property type="component" value="Unassembled WGS sequence"/>
</dbReference>
<dbReference type="Pfam" id="PF03372">
    <property type="entry name" value="Exo_endo_phos"/>
    <property type="match status" value="1"/>
</dbReference>
<proteinExistence type="predicted"/>
<feature type="domain" description="Endonuclease/exonuclease/phosphatase" evidence="2">
    <location>
        <begin position="34"/>
        <end position="278"/>
    </location>
</feature>
<dbReference type="Gene3D" id="3.60.10.10">
    <property type="entry name" value="Endonuclease/exonuclease/phosphatase"/>
    <property type="match status" value="1"/>
</dbReference>
<comment type="caution">
    <text evidence="3">The sequence shown here is derived from an EMBL/GenBank/DDBJ whole genome shotgun (WGS) entry which is preliminary data.</text>
</comment>
<feature type="signal peptide" evidence="1">
    <location>
        <begin position="1"/>
        <end position="26"/>
    </location>
</feature>
<dbReference type="SUPFAM" id="SSF56219">
    <property type="entry name" value="DNase I-like"/>
    <property type="match status" value="1"/>
</dbReference>
<name>A0ABW5KED5_9SPHI</name>
<dbReference type="RefSeq" id="WP_380901928.1">
    <property type="nucleotide sequence ID" value="NZ_JBHUEG010000007.1"/>
</dbReference>
<reference evidence="4" key="1">
    <citation type="journal article" date="2019" name="Int. J. Syst. Evol. Microbiol.">
        <title>The Global Catalogue of Microorganisms (GCM) 10K type strain sequencing project: providing services to taxonomists for standard genome sequencing and annotation.</title>
        <authorList>
            <consortium name="The Broad Institute Genomics Platform"/>
            <consortium name="The Broad Institute Genome Sequencing Center for Infectious Disease"/>
            <person name="Wu L."/>
            <person name="Ma J."/>
        </authorList>
    </citation>
    <scope>NUCLEOTIDE SEQUENCE [LARGE SCALE GENOMIC DNA]</scope>
    <source>
        <strain evidence="4">KCTC 42662</strain>
    </source>
</reference>
<evidence type="ECO:0000313" key="3">
    <source>
        <dbReference type="EMBL" id="MFD2547304.1"/>
    </source>
</evidence>
<keyword evidence="4" id="KW-1185">Reference proteome</keyword>
<sequence length="287" mass="32231">MKKNLWKVGCTLICLFTTLVATTAKGQSATFKIASYNIRYAADQDEKSGNSWQIRKIPLAGLIQRHQFDIVGTQEGNSAQLLELQALLPEFDFIADPYGGKGDLHNTAILYKKDTFLALDSGVFWLSDTPDVPSIGWDASDRRICQWVKFKDKKSGKEFFVFNAHFYWRKQTAREKSGPLVARKIKAIGGNYPIILLGDLNSTSTTKQIAALKRGLKDSYEVTETPRKGIEGTAFPGGVFQGIPKNRIDYIFVTPKVRVMDYEVISDVYDTDRYPSDHLPVSSVILF</sequence>
<keyword evidence="3" id="KW-0255">Endonuclease</keyword>
<dbReference type="GO" id="GO:0004519">
    <property type="term" value="F:endonuclease activity"/>
    <property type="evidence" value="ECO:0007669"/>
    <property type="project" value="UniProtKB-KW"/>
</dbReference>